<evidence type="ECO:0000256" key="9">
    <source>
        <dbReference type="ARBA" id="ARBA00022741"/>
    </source>
</evidence>
<evidence type="ECO:0000256" key="4">
    <source>
        <dbReference type="ARBA" id="ARBA00007837"/>
    </source>
</evidence>
<evidence type="ECO:0000256" key="10">
    <source>
        <dbReference type="ARBA" id="ARBA00022777"/>
    </source>
</evidence>
<organism evidence="16 17">
    <name type="scientific">Geobacter anodireducens</name>
    <dbReference type="NCBI Taxonomy" id="1340425"/>
    <lineage>
        <taxon>Bacteria</taxon>
        <taxon>Pseudomonadati</taxon>
        <taxon>Thermodesulfobacteriota</taxon>
        <taxon>Desulfuromonadia</taxon>
        <taxon>Geobacterales</taxon>
        <taxon>Geobacteraceae</taxon>
        <taxon>Geobacter</taxon>
    </lineage>
</organism>
<keyword evidence="17" id="KW-1185">Reference proteome</keyword>
<dbReference type="Proteomes" id="UP000618926">
    <property type="component" value="Unassembled WGS sequence"/>
</dbReference>
<dbReference type="InterPro" id="IPR013815">
    <property type="entry name" value="ATP_grasp_subdomain_1"/>
</dbReference>
<evidence type="ECO:0000256" key="5">
    <source>
        <dbReference type="ARBA" id="ARBA00011996"/>
    </source>
</evidence>
<evidence type="ECO:0000256" key="6">
    <source>
        <dbReference type="ARBA" id="ARBA00021623"/>
    </source>
</evidence>
<feature type="domain" description="Pyruvate phosphate dikinase AMP/ATP-binding" evidence="15">
    <location>
        <begin position="339"/>
        <end position="719"/>
    </location>
</feature>
<evidence type="ECO:0000313" key="16">
    <source>
        <dbReference type="EMBL" id="MBE2886858.1"/>
    </source>
</evidence>
<accession>A0ABR9NRF9</accession>
<evidence type="ECO:0000256" key="8">
    <source>
        <dbReference type="ARBA" id="ARBA00022723"/>
    </source>
</evidence>
<keyword evidence="9" id="KW-0547">Nucleotide-binding</keyword>
<dbReference type="PANTHER" id="PTHR43030:SF1">
    <property type="entry name" value="PHOSPHOENOLPYRUVATE SYNTHASE"/>
    <property type="match status" value="1"/>
</dbReference>
<dbReference type="EMBL" id="JADBFD010000003">
    <property type="protein sequence ID" value="MBE2886858.1"/>
    <property type="molecule type" value="Genomic_DNA"/>
</dbReference>
<dbReference type="InterPro" id="IPR002192">
    <property type="entry name" value="PPDK_AMP/ATP-bd"/>
</dbReference>
<evidence type="ECO:0000256" key="3">
    <source>
        <dbReference type="ARBA" id="ARBA00004742"/>
    </source>
</evidence>
<reference evidence="16 17" key="1">
    <citation type="submission" date="2020-10" db="EMBL/GenBank/DDBJ databases">
        <title>Investigation of anaerobic biodegradation of phenanthrene by a sulfate-dependent Geobacter anodireducens strain PheS2.</title>
        <authorList>
            <person name="Zhang Z."/>
        </authorList>
    </citation>
    <scope>NUCLEOTIDE SEQUENCE [LARGE SCALE GENOMIC DNA]</scope>
    <source>
        <strain evidence="16 17">PheS2</strain>
    </source>
</reference>
<dbReference type="PANTHER" id="PTHR43030">
    <property type="entry name" value="PHOSPHOENOLPYRUVATE SYNTHASE"/>
    <property type="match status" value="1"/>
</dbReference>
<comment type="pathway">
    <text evidence="3">Carbohydrate biosynthesis; gluconeogenesis.</text>
</comment>
<keyword evidence="11" id="KW-0067">ATP-binding</keyword>
<dbReference type="Pfam" id="PF01326">
    <property type="entry name" value="PPDK_N"/>
    <property type="match status" value="1"/>
</dbReference>
<evidence type="ECO:0000313" key="17">
    <source>
        <dbReference type="Proteomes" id="UP000618926"/>
    </source>
</evidence>
<evidence type="ECO:0000259" key="15">
    <source>
        <dbReference type="Pfam" id="PF01326"/>
    </source>
</evidence>
<evidence type="ECO:0000256" key="13">
    <source>
        <dbReference type="ARBA" id="ARBA00033470"/>
    </source>
</evidence>
<keyword evidence="12" id="KW-0460">Magnesium</keyword>
<dbReference type="RefSeq" id="WP_052269437.1">
    <property type="nucleotide sequence ID" value="NZ_JADBFD010000003.1"/>
</dbReference>
<evidence type="ECO:0000256" key="7">
    <source>
        <dbReference type="ARBA" id="ARBA00022679"/>
    </source>
</evidence>
<evidence type="ECO:0000256" key="2">
    <source>
        <dbReference type="ARBA" id="ARBA00002988"/>
    </source>
</evidence>
<keyword evidence="10" id="KW-0418">Kinase</keyword>
<dbReference type="Gene3D" id="3.30.470.20">
    <property type="entry name" value="ATP-grasp fold, B domain"/>
    <property type="match status" value="1"/>
</dbReference>
<keyword evidence="7" id="KW-0808">Transferase</keyword>
<sequence length="931" mass="104932">MPGNGQPPELIQVLLEREKELNCLYRIEELLARRSGSLAGLFRDIIAAIPSGWRYPELCQARIVYDGAVYQPPHFIPSRWSEAVPISAGDREAGSLEISYVREVPFSPEGEGVFLEKESKLLRTIADRIGQTLLHRDLEKLLCEQRAATREWMALVDALRRTDERLYLYCSRKMLYFLCRSDVKEARQALDAFAATFAAHHPETVSEINSPSRRKPGVDILDMSAQVFEIAARHLSDAEILSSLHRWIQENRLSYLIKTVDSANISLGKIIDVILRYRAQSGDGAVLAQSTEKWLRVSLIRRFFSDSIDFINLVKHHLQVSDFFDLVTRIIYPATSNGRLGGKSTGLFVAWRILTKAAAREGLLADIRIPKTWYLTADCLTSFLNYNDLEDVNELKYKDIEQIRFEYPNIIQLFKHGRFPADIYRGLSHALDDFGECPIIVRSSSLLEDQAGTAFSGKYKSLFLSNQGDKRTRLHALLDAIAEIYASVFGPDPIVYRSERGLLDFREEMGILIQEVVGRRVGPYHMPVFAGVAMSSNEFRWSPRLKRDDGLCRLVPGLGTRAVDRISNDYPVLLSPGQPALRVNVTPDEIRRYSPAKVDVINLQDRVFETVPLDRLLHGHGRDIPHLSHLISAYRDGQICHIPTMELHLNRDEMVATFDGLVKRTPFIRQIKAILQALREGMKMPVEIEFAHDGNQLYLLQCRPQSMENEALPGTIRDDIPESEVLFTAHRFISNGRIPDITHIVYVPPECYAAQASLDALVDIGRAVGLLNALLPKRRFILLGPGRWGSRGDIRQGVHVSYADICNAAVLMEIAYKAGSHEPDLSFGTHFFQDMVEAGIRYIPLYPEDHGNRFNRRFLMDSKNLLAAMLPGYAHLADVLRVIEVSRERVGKILRIVMNADQVMAMGFFAEPATGSGKGGPENGTGYSAPS</sequence>
<dbReference type="EC" id="2.7.9.2" evidence="5"/>
<name>A0ABR9NRF9_9BACT</name>
<comment type="caution">
    <text evidence="16">The sequence shown here is derived from an EMBL/GenBank/DDBJ whole genome shotgun (WGS) entry which is preliminary data.</text>
</comment>
<evidence type="ECO:0000256" key="14">
    <source>
        <dbReference type="ARBA" id="ARBA00047700"/>
    </source>
</evidence>
<dbReference type="Gene3D" id="3.30.1490.20">
    <property type="entry name" value="ATP-grasp fold, A domain"/>
    <property type="match status" value="1"/>
</dbReference>
<comment type="cofactor">
    <cofactor evidence="1">
        <name>Mg(2+)</name>
        <dbReference type="ChEBI" id="CHEBI:18420"/>
    </cofactor>
</comment>
<evidence type="ECO:0000256" key="12">
    <source>
        <dbReference type="ARBA" id="ARBA00022842"/>
    </source>
</evidence>
<keyword evidence="8" id="KW-0479">Metal-binding</keyword>
<dbReference type="InterPro" id="IPR006319">
    <property type="entry name" value="PEP_synth"/>
</dbReference>
<proteinExistence type="inferred from homology"/>
<comment type="similarity">
    <text evidence="4">Belongs to the PEP-utilizing enzyme family.</text>
</comment>
<comment type="function">
    <text evidence="2">Catalyzes the phosphorylation of pyruvate to phosphoenolpyruvate.</text>
</comment>
<comment type="catalytic activity">
    <reaction evidence="14">
        <text>pyruvate + ATP + H2O = phosphoenolpyruvate + AMP + phosphate + 2 H(+)</text>
        <dbReference type="Rhea" id="RHEA:11364"/>
        <dbReference type="ChEBI" id="CHEBI:15361"/>
        <dbReference type="ChEBI" id="CHEBI:15377"/>
        <dbReference type="ChEBI" id="CHEBI:15378"/>
        <dbReference type="ChEBI" id="CHEBI:30616"/>
        <dbReference type="ChEBI" id="CHEBI:43474"/>
        <dbReference type="ChEBI" id="CHEBI:58702"/>
        <dbReference type="ChEBI" id="CHEBI:456215"/>
        <dbReference type="EC" id="2.7.9.2"/>
    </reaction>
</comment>
<protein>
    <recommendedName>
        <fullName evidence="6">Phosphoenolpyruvate synthase</fullName>
        <ecNumber evidence="5">2.7.9.2</ecNumber>
    </recommendedName>
    <alternativeName>
        <fullName evidence="13">Pyruvate, water dikinase</fullName>
    </alternativeName>
</protein>
<evidence type="ECO:0000256" key="11">
    <source>
        <dbReference type="ARBA" id="ARBA00022840"/>
    </source>
</evidence>
<dbReference type="SUPFAM" id="SSF56059">
    <property type="entry name" value="Glutathione synthetase ATP-binding domain-like"/>
    <property type="match status" value="1"/>
</dbReference>
<gene>
    <name evidence="16" type="ORF">IIE05_02615</name>
</gene>
<evidence type="ECO:0000256" key="1">
    <source>
        <dbReference type="ARBA" id="ARBA00001946"/>
    </source>
</evidence>